<accession>A0A5C6B5N9</accession>
<sequence>MHDGQPQIFSLSREGEGRGEGRRTITLAIVTILALKTNAAPCFCSVQFPKQKRTRNVKNHQ</sequence>
<gene>
    <name evidence="2" type="ORF">CA54_56650</name>
</gene>
<dbReference type="AlphaFoldDB" id="A0A5C6B5N9"/>
<protein>
    <submittedName>
        <fullName evidence="2">Uncharacterized protein</fullName>
    </submittedName>
</protein>
<evidence type="ECO:0000313" key="3">
    <source>
        <dbReference type="Proteomes" id="UP000320735"/>
    </source>
</evidence>
<dbReference type="EMBL" id="SJPP01000003">
    <property type="protein sequence ID" value="TWU07260.1"/>
    <property type="molecule type" value="Genomic_DNA"/>
</dbReference>
<comment type="caution">
    <text evidence="2">The sequence shown here is derived from an EMBL/GenBank/DDBJ whole genome shotgun (WGS) entry which is preliminary data.</text>
</comment>
<proteinExistence type="predicted"/>
<organism evidence="2 3">
    <name type="scientific">Symmachiella macrocystis</name>
    <dbReference type="NCBI Taxonomy" id="2527985"/>
    <lineage>
        <taxon>Bacteria</taxon>
        <taxon>Pseudomonadati</taxon>
        <taxon>Planctomycetota</taxon>
        <taxon>Planctomycetia</taxon>
        <taxon>Planctomycetales</taxon>
        <taxon>Planctomycetaceae</taxon>
        <taxon>Symmachiella</taxon>
    </lineage>
</organism>
<evidence type="ECO:0000256" key="1">
    <source>
        <dbReference type="SAM" id="MobiDB-lite"/>
    </source>
</evidence>
<evidence type="ECO:0000313" key="2">
    <source>
        <dbReference type="EMBL" id="TWU07260.1"/>
    </source>
</evidence>
<feature type="region of interest" description="Disordered" evidence="1">
    <location>
        <begin position="1"/>
        <end position="20"/>
    </location>
</feature>
<name>A0A5C6B5N9_9PLAN</name>
<dbReference type="Proteomes" id="UP000320735">
    <property type="component" value="Unassembled WGS sequence"/>
</dbReference>
<keyword evidence="3" id="KW-1185">Reference proteome</keyword>
<reference evidence="2 3" key="1">
    <citation type="submission" date="2019-02" db="EMBL/GenBank/DDBJ databases">
        <title>Deep-cultivation of Planctomycetes and their phenomic and genomic characterization uncovers novel biology.</title>
        <authorList>
            <person name="Wiegand S."/>
            <person name="Jogler M."/>
            <person name="Boedeker C."/>
            <person name="Pinto D."/>
            <person name="Vollmers J."/>
            <person name="Rivas-Marin E."/>
            <person name="Kohn T."/>
            <person name="Peeters S.H."/>
            <person name="Heuer A."/>
            <person name="Rast P."/>
            <person name="Oberbeckmann S."/>
            <person name="Bunk B."/>
            <person name="Jeske O."/>
            <person name="Meyerdierks A."/>
            <person name="Storesund J.E."/>
            <person name="Kallscheuer N."/>
            <person name="Luecker S."/>
            <person name="Lage O.M."/>
            <person name="Pohl T."/>
            <person name="Merkel B.J."/>
            <person name="Hornburger P."/>
            <person name="Mueller R.-W."/>
            <person name="Bruemmer F."/>
            <person name="Labrenz M."/>
            <person name="Spormann A.M."/>
            <person name="Op Den Camp H."/>
            <person name="Overmann J."/>
            <person name="Amann R."/>
            <person name="Jetten M.S.M."/>
            <person name="Mascher T."/>
            <person name="Medema M.H."/>
            <person name="Devos D.P."/>
            <person name="Kaster A.-K."/>
            <person name="Ovreas L."/>
            <person name="Rohde M."/>
            <person name="Galperin M.Y."/>
            <person name="Jogler C."/>
        </authorList>
    </citation>
    <scope>NUCLEOTIDE SEQUENCE [LARGE SCALE GENOMIC DNA]</scope>
    <source>
        <strain evidence="2 3">CA54</strain>
    </source>
</reference>